<keyword evidence="2" id="KW-1185">Reference proteome</keyword>
<dbReference type="SUPFAM" id="SSF48452">
    <property type="entry name" value="TPR-like"/>
    <property type="match status" value="1"/>
</dbReference>
<evidence type="ECO:0000313" key="1">
    <source>
        <dbReference type="EMBL" id="QIQ03392.1"/>
    </source>
</evidence>
<evidence type="ECO:0000313" key="2">
    <source>
        <dbReference type="Proteomes" id="UP000501179"/>
    </source>
</evidence>
<reference evidence="1 2" key="1">
    <citation type="submission" date="2020-03" db="EMBL/GenBank/DDBJ databases">
        <title>A novel species.</title>
        <authorList>
            <person name="Gao J."/>
        </authorList>
    </citation>
    <scope>NUCLEOTIDE SEQUENCE [LARGE SCALE GENOMIC DNA]</scope>
    <source>
        <strain evidence="1 2">QMT-12</strain>
    </source>
</reference>
<accession>A0A6G9GYN5</accession>
<dbReference type="Gene3D" id="1.25.40.10">
    <property type="entry name" value="Tetratricopeptide repeat domain"/>
    <property type="match status" value="1"/>
</dbReference>
<evidence type="ECO:0008006" key="3">
    <source>
        <dbReference type="Google" id="ProtNLM"/>
    </source>
</evidence>
<dbReference type="KEGG" id="slia:HA039_14545"/>
<protein>
    <recommendedName>
        <fullName evidence="3">Tetratricopeptide repeat protein</fullName>
    </recommendedName>
</protein>
<name>A0A6G9GYN5_9ACTN</name>
<organism evidence="1 2">
    <name type="scientific">Streptomyces liangshanensis</name>
    <dbReference type="NCBI Taxonomy" id="2717324"/>
    <lineage>
        <taxon>Bacteria</taxon>
        <taxon>Bacillati</taxon>
        <taxon>Actinomycetota</taxon>
        <taxon>Actinomycetes</taxon>
        <taxon>Kitasatosporales</taxon>
        <taxon>Streptomycetaceae</taxon>
        <taxon>Streptomyces</taxon>
    </lineage>
</organism>
<dbReference type="RefSeq" id="WP_167029160.1">
    <property type="nucleotide sequence ID" value="NZ_CP050177.1"/>
</dbReference>
<dbReference type="InterPro" id="IPR011990">
    <property type="entry name" value="TPR-like_helical_dom_sf"/>
</dbReference>
<gene>
    <name evidence="1" type="ORF">HA039_14545</name>
</gene>
<proteinExistence type="predicted"/>
<dbReference type="Proteomes" id="UP000501179">
    <property type="component" value="Chromosome"/>
</dbReference>
<dbReference type="AlphaFoldDB" id="A0A6G9GYN5"/>
<sequence>MARRPPNGMFRDLLAETGWTGEELARAVNRLGAESGLTLRYQRASVSQWAAGIRPRPPAPELLAEAFSRRLGRRVTVADVLPPAAAGGGSAAESPTPARQLVDLGRRVAQRYRAAAALVYEHDPRPSPPAPHPLPQAVPQRLTPAATAAVAAMIDVFSTADRTHGGGFARVALAAYLSQSVAPLLRAPGPSPLRRQLLLSGATLSYLCAFMHFDDELHGPAQRYYRTSLELAEAAGDPTAQALALRALSIQAHALKHHRRALDLAEEAHRRVTARTPPQVRAGILGQLAVAEAATGSGPASTRRLDQAARELESADRNEPAVGAYHGASLAHQHATVAAHLGDGSRAVSALQASLDRRPDSEPRSRVITCAALAELHFARGHLEAACATWHAFLDGYPAVSSARADTALATMRSLTRVHRRQPTALALIHRAASLQRR</sequence>
<dbReference type="EMBL" id="CP050177">
    <property type="protein sequence ID" value="QIQ03392.1"/>
    <property type="molecule type" value="Genomic_DNA"/>
</dbReference>